<dbReference type="Gene3D" id="2.30.240.10">
    <property type="entry name" value="At5g01610-like"/>
    <property type="match status" value="1"/>
</dbReference>
<accession>A0A162A4Z1</accession>
<dbReference type="InterPro" id="IPR036758">
    <property type="entry name" value="At5g01610-like"/>
</dbReference>
<dbReference type="PANTHER" id="PTHR31676">
    <property type="entry name" value="T31J12.3 PROTEIN-RELATED"/>
    <property type="match status" value="1"/>
</dbReference>
<dbReference type="Pfam" id="PF04398">
    <property type="entry name" value="DUF538"/>
    <property type="match status" value="1"/>
</dbReference>
<dbReference type="OrthoDB" id="2011849at2759"/>
<reference evidence="2" key="2">
    <citation type="submission" date="2022-03" db="EMBL/GenBank/DDBJ databases">
        <title>Draft title - Genomic analysis of global carrot germplasm unveils the trajectory of domestication and the origin of high carotenoid orange carrot.</title>
        <authorList>
            <person name="Iorizzo M."/>
            <person name="Ellison S."/>
            <person name="Senalik D."/>
            <person name="Macko-Podgorni A."/>
            <person name="Grzebelus D."/>
            <person name="Bostan H."/>
            <person name="Rolling W."/>
            <person name="Curaba J."/>
            <person name="Simon P."/>
        </authorList>
    </citation>
    <scope>NUCLEOTIDE SEQUENCE</scope>
    <source>
        <tissue evidence="2">Leaf</tissue>
    </source>
</reference>
<protein>
    <recommendedName>
        <fullName evidence="4">DUF538 family protein</fullName>
    </recommendedName>
</protein>
<dbReference type="SUPFAM" id="SSF141562">
    <property type="entry name" value="At5g01610-like"/>
    <property type="match status" value="1"/>
</dbReference>
<evidence type="ECO:0000313" key="1">
    <source>
        <dbReference type="EMBL" id="KZM95430.1"/>
    </source>
</evidence>
<dbReference type="PANTHER" id="PTHR31676:SF109">
    <property type="entry name" value="OS05G0346400 PROTEIN"/>
    <property type="match status" value="1"/>
</dbReference>
<dbReference type="AlphaFoldDB" id="A0A162A4Z1"/>
<gene>
    <name evidence="1" type="ORF">DCAR_018672</name>
    <name evidence="2" type="ORF">DCAR_0521368</name>
</gene>
<evidence type="ECO:0000313" key="2">
    <source>
        <dbReference type="EMBL" id="WOH01981.1"/>
    </source>
</evidence>
<dbReference type="EMBL" id="CP093347">
    <property type="protein sequence ID" value="WOH01981.1"/>
    <property type="molecule type" value="Genomic_DNA"/>
</dbReference>
<dbReference type="Proteomes" id="UP000077755">
    <property type="component" value="Chromosome 5"/>
</dbReference>
<proteinExistence type="predicted"/>
<dbReference type="EMBL" id="LNRQ01000005">
    <property type="protein sequence ID" value="KZM95430.1"/>
    <property type="molecule type" value="Genomic_DNA"/>
</dbReference>
<name>A0A162A4Z1_DAUCS</name>
<evidence type="ECO:0008006" key="4">
    <source>
        <dbReference type="Google" id="ProtNLM"/>
    </source>
</evidence>
<dbReference type="STRING" id="79200.A0A162A4Z1"/>
<sequence length="170" mass="18880">MDQIFGKVGGYWFNQKATKELDSVSNNINTVSNNIDNGAKWLVGKVTGKVQKPLPDLLKEFDLPLGIFPLVVTSYEFDEGTKRLEVHVSSVCEVAYKDSSALRFSTNVSGYLEKGKFTDIEGLKTKVMLWVKVTCLATEGSKLHVTAGLKKTRSRDAYEVQHEGVAVDKF</sequence>
<keyword evidence="3" id="KW-1185">Reference proteome</keyword>
<dbReference type="Gramene" id="KZM95430">
    <property type="protein sequence ID" value="KZM95430"/>
    <property type="gene ID" value="DCAR_018672"/>
</dbReference>
<dbReference type="KEGG" id="dcr:108222420"/>
<reference evidence="1" key="1">
    <citation type="journal article" date="2016" name="Nat. Genet.">
        <title>A high-quality carrot genome assembly provides new insights into carotenoid accumulation and asterid genome evolution.</title>
        <authorList>
            <person name="Iorizzo M."/>
            <person name="Ellison S."/>
            <person name="Senalik D."/>
            <person name="Zeng P."/>
            <person name="Satapoomin P."/>
            <person name="Huang J."/>
            <person name="Bowman M."/>
            <person name="Iovene M."/>
            <person name="Sanseverino W."/>
            <person name="Cavagnaro P."/>
            <person name="Yildiz M."/>
            <person name="Macko-Podgorni A."/>
            <person name="Moranska E."/>
            <person name="Grzebelus E."/>
            <person name="Grzebelus D."/>
            <person name="Ashrafi H."/>
            <person name="Zheng Z."/>
            <person name="Cheng S."/>
            <person name="Spooner D."/>
            <person name="Van Deynze A."/>
            <person name="Simon P."/>
        </authorList>
    </citation>
    <scope>NUCLEOTIDE SEQUENCE [LARGE SCALE GENOMIC DNA]</scope>
    <source>
        <tissue evidence="1">Leaf</tissue>
    </source>
</reference>
<dbReference type="InterPro" id="IPR007493">
    <property type="entry name" value="DUF538"/>
</dbReference>
<evidence type="ECO:0000313" key="3">
    <source>
        <dbReference type="Proteomes" id="UP000077755"/>
    </source>
</evidence>
<dbReference type="OMA" id="WVKVTCL"/>
<organism evidence="1">
    <name type="scientific">Daucus carota subsp. sativus</name>
    <name type="common">Carrot</name>
    <dbReference type="NCBI Taxonomy" id="79200"/>
    <lineage>
        <taxon>Eukaryota</taxon>
        <taxon>Viridiplantae</taxon>
        <taxon>Streptophyta</taxon>
        <taxon>Embryophyta</taxon>
        <taxon>Tracheophyta</taxon>
        <taxon>Spermatophyta</taxon>
        <taxon>Magnoliopsida</taxon>
        <taxon>eudicotyledons</taxon>
        <taxon>Gunneridae</taxon>
        <taxon>Pentapetalae</taxon>
        <taxon>asterids</taxon>
        <taxon>campanulids</taxon>
        <taxon>Apiales</taxon>
        <taxon>Apiaceae</taxon>
        <taxon>Apioideae</taxon>
        <taxon>Scandiceae</taxon>
        <taxon>Daucinae</taxon>
        <taxon>Daucus</taxon>
        <taxon>Daucus sect. Daucus</taxon>
    </lineage>
</organism>